<dbReference type="GO" id="GO:0016740">
    <property type="term" value="F:transferase activity"/>
    <property type="evidence" value="ECO:0007669"/>
    <property type="project" value="InterPro"/>
</dbReference>
<sequence length="328" mass="35846">MQEHQLSFERTVKRSLVHRRAVNEVFVTDLRDVDSSTFLVGAQLPMSHAYFLDHASGPPRYTLPLLTECCRQAATIVAHERHGVPFDWTFLMMDTSARLTNTAPLLVGERPTELTITVGTEVTTSRGGEVRGLRHTFAMAIGGERVGHGDSVTRYVTNEEYEFMRAAGRTGTPPLSTTLPETVGGLVVPYLVGRRDPRNVVLADCHTTEDGALQARLAVSGRHPTYFDHPLDHYTGMVLTEAAIQAGALAAAAEGEPAVNTTVVGLEAGFKQFLELDDDVVVRARAGKPEDDADVGRVLPVEIEFTQGGAERARVRLLTTSDGERSWR</sequence>
<feature type="domain" description="A-factor biosynthesis hotdog" evidence="1">
    <location>
        <begin position="191"/>
        <end position="318"/>
    </location>
</feature>
<dbReference type="Proteomes" id="UP000567795">
    <property type="component" value="Unassembled WGS sequence"/>
</dbReference>
<protein>
    <recommendedName>
        <fullName evidence="1">A-factor biosynthesis hotdog domain-containing protein</fullName>
    </recommendedName>
</protein>
<proteinExistence type="predicted"/>
<dbReference type="Pfam" id="PF03756">
    <property type="entry name" value="AfsA"/>
    <property type="match status" value="2"/>
</dbReference>
<dbReference type="AlphaFoldDB" id="A0A852ZRA0"/>
<gene>
    <name evidence="2" type="ORF">FHU37_001842</name>
</gene>
<dbReference type="EMBL" id="JACBZD010000001">
    <property type="protein sequence ID" value="NYI04899.1"/>
    <property type="molecule type" value="Genomic_DNA"/>
</dbReference>
<feature type="domain" description="A-factor biosynthesis hotdog" evidence="1">
    <location>
        <begin position="16"/>
        <end position="150"/>
    </location>
</feature>
<dbReference type="NCBIfam" id="NF041195">
    <property type="entry name" value="ScbA_BarX_GamBu"/>
    <property type="match status" value="1"/>
</dbReference>
<accession>A0A852ZRA0</accession>
<dbReference type="RefSeq" id="WP_179813730.1">
    <property type="nucleotide sequence ID" value="NZ_JACBZD010000001.1"/>
</dbReference>
<evidence type="ECO:0000313" key="2">
    <source>
        <dbReference type="EMBL" id="NYI04899.1"/>
    </source>
</evidence>
<comment type="caution">
    <text evidence="2">The sequence shown here is derived from an EMBL/GenBank/DDBJ whole genome shotgun (WGS) entry which is preliminary data.</text>
</comment>
<organism evidence="2 3">
    <name type="scientific">Allostreptomyces psammosilenae</name>
    <dbReference type="NCBI Taxonomy" id="1892865"/>
    <lineage>
        <taxon>Bacteria</taxon>
        <taxon>Bacillati</taxon>
        <taxon>Actinomycetota</taxon>
        <taxon>Actinomycetes</taxon>
        <taxon>Kitasatosporales</taxon>
        <taxon>Streptomycetaceae</taxon>
        <taxon>Allostreptomyces</taxon>
    </lineage>
</organism>
<dbReference type="InterPro" id="IPR047757">
    <property type="entry name" value="AfsA-like"/>
</dbReference>
<keyword evidence="3" id="KW-1185">Reference proteome</keyword>
<dbReference type="InterPro" id="IPR005509">
    <property type="entry name" value="AfsA_hotdog_dom"/>
</dbReference>
<evidence type="ECO:0000259" key="1">
    <source>
        <dbReference type="Pfam" id="PF03756"/>
    </source>
</evidence>
<name>A0A852ZRA0_9ACTN</name>
<reference evidence="2 3" key="1">
    <citation type="submission" date="2020-07" db="EMBL/GenBank/DDBJ databases">
        <title>Sequencing the genomes of 1000 actinobacteria strains.</title>
        <authorList>
            <person name="Klenk H.-P."/>
        </authorList>
    </citation>
    <scope>NUCLEOTIDE SEQUENCE [LARGE SCALE GENOMIC DNA]</scope>
    <source>
        <strain evidence="2 3">DSM 42178</strain>
    </source>
</reference>
<evidence type="ECO:0000313" key="3">
    <source>
        <dbReference type="Proteomes" id="UP000567795"/>
    </source>
</evidence>